<evidence type="ECO:0000256" key="1">
    <source>
        <dbReference type="ARBA" id="ARBA00022722"/>
    </source>
</evidence>
<dbReference type="InterPro" id="IPR045076">
    <property type="entry name" value="MutS"/>
</dbReference>
<evidence type="ECO:0000256" key="3">
    <source>
        <dbReference type="ARBA" id="ARBA00022840"/>
    </source>
</evidence>
<gene>
    <name evidence="7" type="ORF">NK125_04745</name>
</gene>
<feature type="compositionally biased region" description="Basic and acidic residues" evidence="5">
    <location>
        <begin position="605"/>
        <end position="630"/>
    </location>
</feature>
<dbReference type="PANTHER" id="PTHR48466">
    <property type="entry name" value="OS10G0509000 PROTEIN-RELATED"/>
    <property type="match status" value="1"/>
</dbReference>
<dbReference type="Proteomes" id="UP001523566">
    <property type="component" value="Unassembled WGS sequence"/>
</dbReference>
<sequence>MNKDIQNAVEFSKIKDLLLSLTISDMGKELMNTKEPSTHLNTVQKRLTETSEAVTLLNAGKQVPFLGVGQIQYLTTRIMKGSILEVEELLEYADFLRGFRQMKTFFTKHSFEAPILLSYALSLQEFQEVEDEIYRSIQGRQIRNECSKPLSKIRKSIQDLEASIQKTLQKFLRNNSSIVQDPIISLKNGHYTIPIKTEFKNHFSGNIIETSGKGITTFMEPSSVSKMNAELQIKKGEEELIVYQILANLTGLISEQLDEIKASMEILSEIDIIFARARYSISIGGKRPQVNKEEFVYLDQVVHPLLDSNAVPLTLKLGNDFRLLAITGANAGGKTVTLKTLGLVTLMTMFGLLIPCKEKTNICIFDDILIDIGDNQSMENSLSTFSAHMSNISSILNSAGRNTLVLLDELGSGTDPKEGAALGISILDSLYQKGSLILVTTHYGEIKEYARKHADCETAAMDFDHDTLLPKYKLLLGETGESGAISVAKRMGIQRDVLKNAKNLLDSNSYSTEKLEFQKIQEKTSPLKTEILLKKGDRIKISEQKDWGLFYDMVDSHIARVYMNHGFLEMPLKKVTLLESRDQLYPPDYDFESLFEDFSERKKRRDLDRGSKKALKQLDKESKLRKDAAN</sequence>
<evidence type="ECO:0000256" key="5">
    <source>
        <dbReference type="SAM" id="MobiDB-lite"/>
    </source>
</evidence>
<keyword evidence="3" id="KW-0067">ATP-binding</keyword>
<dbReference type="PIRSF" id="PIRSF005814">
    <property type="entry name" value="MutS_YshD"/>
    <property type="match status" value="1"/>
</dbReference>
<organism evidence="7 8">
    <name type="scientific">Aequitasia blattaphilus</name>
    <dbReference type="NCBI Taxonomy" id="2949332"/>
    <lineage>
        <taxon>Bacteria</taxon>
        <taxon>Bacillati</taxon>
        <taxon>Bacillota</taxon>
        <taxon>Clostridia</taxon>
        <taxon>Lachnospirales</taxon>
        <taxon>Lachnospiraceae</taxon>
        <taxon>Aequitasia</taxon>
    </lineage>
</organism>
<dbReference type="InterPro" id="IPR036187">
    <property type="entry name" value="DNA_mismatch_repair_MutS_sf"/>
</dbReference>
<dbReference type="InterPro" id="IPR005747">
    <property type="entry name" value="MutS2"/>
</dbReference>
<dbReference type="Gene3D" id="1.10.1420.10">
    <property type="match status" value="2"/>
</dbReference>
<name>A0ABT1E7A9_9FIRM</name>
<dbReference type="NCBIfam" id="TIGR01069">
    <property type="entry name" value="mutS2"/>
    <property type="match status" value="1"/>
</dbReference>
<dbReference type="SUPFAM" id="SSF52540">
    <property type="entry name" value="P-loop containing nucleoside triphosphate hydrolases"/>
    <property type="match status" value="1"/>
</dbReference>
<dbReference type="SMART" id="SM00533">
    <property type="entry name" value="MUTSd"/>
    <property type="match status" value="1"/>
</dbReference>
<feature type="domain" description="DNA mismatch repair proteins mutS family" evidence="6">
    <location>
        <begin position="403"/>
        <end position="419"/>
    </location>
</feature>
<dbReference type="InterPro" id="IPR000432">
    <property type="entry name" value="DNA_mismatch_repair_MutS_C"/>
</dbReference>
<dbReference type="EMBL" id="JAMZFW010000005">
    <property type="protein sequence ID" value="MCP1101723.1"/>
    <property type="molecule type" value="Genomic_DNA"/>
</dbReference>
<keyword evidence="1" id="KW-0540">Nuclease</keyword>
<accession>A0ABT1E7A9</accession>
<keyword evidence="8" id="KW-1185">Reference proteome</keyword>
<dbReference type="InterPro" id="IPR007696">
    <property type="entry name" value="DNA_mismatch_repair_MutS_core"/>
</dbReference>
<keyword evidence="2" id="KW-0547">Nucleotide-binding</keyword>
<evidence type="ECO:0000313" key="7">
    <source>
        <dbReference type="EMBL" id="MCP1101723.1"/>
    </source>
</evidence>
<keyword evidence="4" id="KW-0238">DNA-binding</keyword>
<dbReference type="Pfam" id="PF00488">
    <property type="entry name" value="MutS_V"/>
    <property type="match status" value="1"/>
</dbReference>
<evidence type="ECO:0000313" key="8">
    <source>
        <dbReference type="Proteomes" id="UP001523566"/>
    </source>
</evidence>
<keyword evidence="7" id="KW-0378">Hydrolase</keyword>
<dbReference type="GO" id="GO:0004519">
    <property type="term" value="F:endonuclease activity"/>
    <property type="evidence" value="ECO:0007669"/>
    <property type="project" value="UniProtKB-KW"/>
</dbReference>
<dbReference type="SUPFAM" id="SSF48334">
    <property type="entry name" value="DNA repair protein MutS, domain III"/>
    <property type="match status" value="1"/>
</dbReference>
<dbReference type="InterPro" id="IPR027417">
    <property type="entry name" value="P-loop_NTPase"/>
</dbReference>
<evidence type="ECO:0000256" key="2">
    <source>
        <dbReference type="ARBA" id="ARBA00022741"/>
    </source>
</evidence>
<keyword evidence="7" id="KW-0255">Endonuclease</keyword>
<reference evidence="7 8" key="1">
    <citation type="journal article" date="2022" name="Genome Biol. Evol.">
        <title>Host diet, physiology and behaviors set the stage for Lachnospiraceae cladogenesis.</title>
        <authorList>
            <person name="Vera-Ponce De Leon A."/>
            <person name="Schneider M."/>
            <person name="Jahnes B.C."/>
            <person name="Sadowski V."/>
            <person name="Camuy-Velez L.A."/>
            <person name="Duan J."/>
            <person name="Sabree Z.L."/>
        </authorList>
    </citation>
    <scope>NUCLEOTIDE SEQUENCE [LARGE SCALE GENOMIC DNA]</scope>
    <source>
        <strain evidence="7 8">PAL113</strain>
    </source>
</reference>
<dbReference type="SMART" id="SM00534">
    <property type="entry name" value="MUTSac"/>
    <property type="match status" value="1"/>
</dbReference>
<dbReference type="PROSITE" id="PS00486">
    <property type="entry name" value="DNA_MISMATCH_REPAIR_2"/>
    <property type="match status" value="1"/>
</dbReference>
<comment type="caution">
    <text evidence="7">The sequence shown here is derived from an EMBL/GenBank/DDBJ whole genome shotgun (WGS) entry which is preliminary data.</text>
</comment>
<dbReference type="Gene3D" id="3.40.50.300">
    <property type="entry name" value="P-loop containing nucleotide triphosphate hydrolases"/>
    <property type="match status" value="1"/>
</dbReference>
<evidence type="ECO:0000256" key="4">
    <source>
        <dbReference type="ARBA" id="ARBA00023125"/>
    </source>
</evidence>
<evidence type="ECO:0000259" key="6">
    <source>
        <dbReference type="PROSITE" id="PS00486"/>
    </source>
</evidence>
<feature type="region of interest" description="Disordered" evidence="5">
    <location>
        <begin position="601"/>
        <end position="630"/>
    </location>
</feature>
<protein>
    <submittedName>
        <fullName evidence="7">Endonuclease MutS2</fullName>
    </submittedName>
</protein>
<dbReference type="PANTHER" id="PTHR48466:SF2">
    <property type="entry name" value="OS10G0509000 PROTEIN"/>
    <property type="match status" value="1"/>
</dbReference>
<proteinExistence type="predicted"/>
<dbReference type="RefSeq" id="WP_262065512.1">
    <property type="nucleotide sequence ID" value="NZ_JAMXOD010000005.1"/>
</dbReference>